<evidence type="ECO:0000256" key="10">
    <source>
        <dbReference type="ARBA" id="ARBA00022927"/>
    </source>
</evidence>
<dbReference type="GO" id="GO:0032580">
    <property type="term" value="C:Golgi cisterna membrane"/>
    <property type="evidence" value="ECO:0007669"/>
    <property type="project" value="UniProtKB-SubCell"/>
</dbReference>
<dbReference type="InterPro" id="IPR005225">
    <property type="entry name" value="Small_GTP-bd"/>
</dbReference>
<dbReference type="GO" id="GO:0005789">
    <property type="term" value="C:endoplasmic reticulum membrane"/>
    <property type="evidence" value="ECO:0007669"/>
    <property type="project" value="UniProtKB-SubCell"/>
</dbReference>
<feature type="binding site" evidence="17">
    <location>
        <position position="34"/>
    </location>
    <ligand>
        <name>GTP</name>
        <dbReference type="ChEBI" id="CHEBI:37565"/>
    </ligand>
</feature>
<evidence type="ECO:0000256" key="3">
    <source>
        <dbReference type="ARBA" id="ARBA00007507"/>
    </source>
</evidence>
<feature type="binding site" evidence="17">
    <location>
        <position position="33"/>
    </location>
    <ligand>
        <name>GTP</name>
        <dbReference type="ChEBI" id="CHEBI:37565"/>
    </ligand>
</feature>
<feature type="binding site" evidence="17">
    <location>
        <position position="35"/>
    </location>
    <ligand>
        <name>GTP</name>
        <dbReference type="ChEBI" id="CHEBI:37565"/>
    </ligand>
</feature>
<feature type="binding site" evidence="17">
    <location>
        <position position="130"/>
    </location>
    <ligand>
        <name>GTP</name>
        <dbReference type="ChEBI" id="CHEBI:37565"/>
    </ligand>
</feature>
<dbReference type="SUPFAM" id="SSF52540">
    <property type="entry name" value="P-loop containing nucleoside triphosphate hydrolases"/>
    <property type="match status" value="1"/>
</dbReference>
<feature type="binding site" evidence="18">
    <location>
        <begin position="28"/>
        <end position="35"/>
    </location>
    <ligand>
        <name>GTP</name>
        <dbReference type="ChEBI" id="CHEBI:37565"/>
    </ligand>
</feature>
<keyword evidence="10 20" id="KW-0653">Protein transport</keyword>
<feature type="binding site" evidence="16">
    <location>
        <position position="30"/>
    </location>
    <ligand>
        <name>Mg(2+)</name>
        <dbReference type="ChEBI" id="CHEBI:18420"/>
    </ligand>
</feature>
<dbReference type="GO" id="GO:0046872">
    <property type="term" value="F:metal ion binding"/>
    <property type="evidence" value="ECO:0007669"/>
    <property type="project" value="UniProtKB-KW"/>
</dbReference>
<organism evidence="21 22">
    <name type="scientific">Branchiostoma lanceolatum</name>
    <name type="common">Common lancelet</name>
    <name type="synonym">Amphioxus lanceolatum</name>
    <dbReference type="NCBI Taxonomy" id="7740"/>
    <lineage>
        <taxon>Eukaryota</taxon>
        <taxon>Metazoa</taxon>
        <taxon>Chordata</taxon>
        <taxon>Cephalochordata</taxon>
        <taxon>Leptocardii</taxon>
        <taxon>Amphioxiformes</taxon>
        <taxon>Branchiostomatidae</taxon>
        <taxon>Branchiostoma</taxon>
    </lineage>
</organism>
<evidence type="ECO:0000256" key="13">
    <source>
        <dbReference type="ARBA" id="ARBA00023136"/>
    </source>
</evidence>
<dbReference type="GO" id="GO:0006886">
    <property type="term" value="P:intracellular protein transport"/>
    <property type="evidence" value="ECO:0007669"/>
    <property type="project" value="InterPro"/>
</dbReference>
<dbReference type="Proteomes" id="UP000838412">
    <property type="component" value="Chromosome 15"/>
</dbReference>
<dbReference type="Pfam" id="PF00025">
    <property type="entry name" value="Arf"/>
    <property type="match status" value="1"/>
</dbReference>
<dbReference type="GO" id="GO:0005525">
    <property type="term" value="F:GTP binding"/>
    <property type="evidence" value="ECO:0007669"/>
    <property type="project" value="UniProtKB-KW"/>
</dbReference>
<feature type="binding site" evidence="19">
    <location>
        <position position="35"/>
    </location>
    <ligand>
        <name>Mg(2+)</name>
        <dbReference type="ChEBI" id="CHEBI:18420"/>
    </ligand>
</feature>
<evidence type="ECO:0000256" key="1">
    <source>
        <dbReference type="ARBA" id="ARBA00004406"/>
    </source>
</evidence>
<evidence type="ECO:0000256" key="17">
    <source>
        <dbReference type="PIRSR" id="PIRSR606687-2"/>
    </source>
</evidence>
<dbReference type="PANTHER" id="PTHR45684">
    <property type="entry name" value="RE74312P"/>
    <property type="match status" value="1"/>
</dbReference>
<dbReference type="PRINTS" id="PR00328">
    <property type="entry name" value="SAR1GTPBP"/>
</dbReference>
<dbReference type="OrthoDB" id="2011769at2759"/>
<evidence type="ECO:0000256" key="11">
    <source>
        <dbReference type="ARBA" id="ARBA00023034"/>
    </source>
</evidence>
<evidence type="ECO:0000256" key="7">
    <source>
        <dbReference type="ARBA" id="ARBA00022801"/>
    </source>
</evidence>
<accession>A0A8J9Z512</accession>
<dbReference type="CDD" id="cd00879">
    <property type="entry name" value="Sar1"/>
    <property type="match status" value="1"/>
</dbReference>
<dbReference type="AlphaFoldDB" id="A0A8J9Z512"/>
<evidence type="ECO:0000256" key="2">
    <source>
        <dbReference type="ARBA" id="ARBA00004656"/>
    </source>
</evidence>
<sequence>MMFLWDWLTAALSYLGLYHKKGKLVFLGLDNAGKTSLLNRLKFGTMATPHPTGQPHCEELQIADMTFRTHDLGGHKQARRVWREYLPAVDAVVFILDVSDPGRFREAQKELQGLLKDELTSGVPLLILGNKIDDPRAAGEFQLRTAFGLHGLTTGKETASLPEGRRAMELFMCSVKEKQGYGKAFRWLAQHF</sequence>
<dbReference type="EC" id="3.6.5.2" evidence="4"/>
<feature type="binding site" evidence="18">
    <location>
        <begin position="130"/>
        <end position="133"/>
    </location>
    <ligand>
        <name>GTP</name>
        <dbReference type="ChEBI" id="CHEBI:37565"/>
    </ligand>
</feature>
<comment type="similarity">
    <text evidence="3 20">Belongs to the small GTPase superfamily. SAR1 family.</text>
</comment>
<feature type="binding site" evidence="17">
    <location>
        <position position="133"/>
    </location>
    <ligand>
        <name>GTP</name>
        <dbReference type="ChEBI" id="CHEBI:37565"/>
    </ligand>
</feature>
<dbReference type="GO" id="GO:0016192">
    <property type="term" value="P:vesicle-mediated transport"/>
    <property type="evidence" value="ECO:0007669"/>
    <property type="project" value="UniProtKB-KW"/>
</dbReference>
<keyword evidence="11 20" id="KW-0333">Golgi apparatus</keyword>
<comment type="subcellular location">
    <subcellularLocation>
        <location evidence="1">Endoplasmic reticulum membrane</location>
        <topology evidence="1">Peripheral membrane protein</topology>
    </subcellularLocation>
    <subcellularLocation>
        <location evidence="14">Golgi apparatus</location>
        <location evidence="14">Golgi stack membrane</location>
        <topology evidence="14">Peripheral membrane protein</topology>
    </subcellularLocation>
    <subcellularLocation>
        <location evidence="2">Lysosome membrane</location>
    </subcellularLocation>
</comment>
<evidence type="ECO:0000256" key="19">
    <source>
        <dbReference type="PIRSR" id="PIRSR606689-2"/>
    </source>
</evidence>
<evidence type="ECO:0000256" key="15">
    <source>
        <dbReference type="ARBA" id="ARBA00047660"/>
    </source>
</evidence>
<evidence type="ECO:0000256" key="5">
    <source>
        <dbReference type="ARBA" id="ARBA00022448"/>
    </source>
</evidence>
<feature type="binding site" evidence="17">
    <location>
        <position position="175"/>
    </location>
    <ligand>
        <name>GTP</name>
        <dbReference type="ChEBI" id="CHEBI:37565"/>
    </ligand>
</feature>
<feature type="binding site" evidence="19">
    <location>
        <position position="52"/>
    </location>
    <ligand>
        <name>Mg(2+)</name>
        <dbReference type="ChEBI" id="CHEBI:18420"/>
    </ligand>
</feature>
<dbReference type="SMART" id="SM00178">
    <property type="entry name" value="SAR"/>
    <property type="match status" value="1"/>
</dbReference>
<dbReference type="Gene3D" id="3.40.50.300">
    <property type="entry name" value="P-loop containing nucleotide triphosphate hydrolases"/>
    <property type="match status" value="1"/>
</dbReference>
<reference evidence="21" key="1">
    <citation type="submission" date="2022-01" db="EMBL/GenBank/DDBJ databases">
        <authorList>
            <person name="Braso-Vives M."/>
        </authorList>
    </citation>
    <scope>NUCLEOTIDE SEQUENCE</scope>
</reference>
<dbReference type="InterPro" id="IPR006687">
    <property type="entry name" value="Small_GTPase_SAR1"/>
</dbReference>
<keyword evidence="16" id="KW-0460">Magnesium</keyword>
<feature type="binding site" evidence="17">
    <location>
        <position position="31"/>
    </location>
    <ligand>
        <name>GTP</name>
        <dbReference type="ChEBI" id="CHEBI:37565"/>
    </ligand>
</feature>
<keyword evidence="16" id="KW-0479">Metal-binding</keyword>
<dbReference type="GO" id="GO:0005765">
    <property type="term" value="C:lysosomal membrane"/>
    <property type="evidence" value="ECO:0007669"/>
    <property type="project" value="UniProtKB-SubCell"/>
</dbReference>
<feature type="binding site" evidence="18">
    <location>
        <position position="74"/>
    </location>
    <ligand>
        <name>GTP</name>
        <dbReference type="ChEBI" id="CHEBI:37565"/>
    </ligand>
</feature>
<keyword evidence="8 20" id="KW-0256">Endoplasmic reticulum</keyword>
<keyword evidence="13" id="KW-0472">Membrane</keyword>
<keyword evidence="22" id="KW-1185">Reference proteome</keyword>
<keyword evidence="12 18" id="KW-0342">GTP-binding</keyword>
<dbReference type="EMBL" id="OV696700">
    <property type="protein sequence ID" value="CAH1247211.1"/>
    <property type="molecule type" value="Genomic_DNA"/>
</dbReference>
<dbReference type="PROSITE" id="PS51417">
    <property type="entry name" value="ARF"/>
    <property type="match status" value="1"/>
</dbReference>
<dbReference type="FunFam" id="3.40.50.300:FF:000161">
    <property type="entry name" value="Small COPII coat GTPase"/>
    <property type="match status" value="1"/>
</dbReference>
<dbReference type="InterPro" id="IPR006689">
    <property type="entry name" value="Small_GTPase_ARF/SAR"/>
</dbReference>
<evidence type="ECO:0000256" key="18">
    <source>
        <dbReference type="PIRSR" id="PIRSR606689-1"/>
    </source>
</evidence>
<evidence type="ECO:0000256" key="9">
    <source>
        <dbReference type="ARBA" id="ARBA00022892"/>
    </source>
</evidence>
<keyword evidence="5 20" id="KW-0813">Transport</keyword>
<keyword evidence="9 20" id="KW-0931">ER-Golgi transport</keyword>
<dbReference type="NCBIfam" id="TIGR00231">
    <property type="entry name" value="small_GTP"/>
    <property type="match status" value="1"/>
</dbReference>
<feature type="binding site" evidence="17">
    <location>
        <position position="131"/>
    </location>
    <ligand>
        <name>GTP</name>
        <dbReference type="ChEBI" id="CHEBI:37565"/>
    </ligand>
</feature>
<comment type="catalytic activity">
    <reaction evidence="15">
        <text>GTP + H2O = GDP + phosphate + H(+)</text>
        <dbReference type="Rhea" id="RHEA:19669"/>
        <dbReference type="ChEBI" id="CHEBI:15377"/>
        <dbReference type="ChEBI" id="CHEBI:15378"/>
        <dbReference type="ChEBI" id="CHEBI:37565"/>
        <dbReference type="ChEBI" id="CHEBI:43474"/>
        <dbReference type="ChEBI" id="CHEBI:58189"/>
        <dbReference type="EC" id="3.6.5.2"/>
    </reaction>
    <physiologicalReaction direction="left-to-right" evidence="15">
        <dbReference type="Rhea" id="RHEA:19670"/>
    </physiologicalReaction>
</comment>
<keyword evidence="7" id="KW-0378">Hydrolase</keyword>
<proteinExistence type="inferred from homology"/>
<evidence type="ECO:0000256" key="12">
    <source>
        <dbReference type="ARBA" id="ARBA00023134"/>
    </source>
</evidence>
<evidence type="ECO:0000313" key="21">
    <source>
        <dbReference type="EMBL" id="CAH1247211.1"/>
    </source>
</evidence>
<evidence type="ECO:0000256" key="4">
    <source>
        <dbReference type="ARBA" id="ARBA00011984"/>
    </source>
</evidence>
<dbReference type="GO" id="GO:0003925">
    <property type="term" value="F:G protein activity"/>
    <property type="evidence" value="ECO:0007669"/>
    <property type="project" value="UniProtKB-EC"/>
</dbReference>
<evidence type="ECO:0000256" key="20">
    <source>
        <dbReference type="RuleBase" id="RU003926"/>
    </source>
</evidence>
<dbReference type="PROSITE" id="PS51422">
    <property type="entry name" value="SAR1"/>
    <property type="match status" value="1"/>
</dbReference>
<protein>
    <recommendedName>
        <fullName evidence="4">small monomeric GTPase</fullName>
        <ecNumber evidence="4">3.6.5.2</ecNumber>
    </recommendedName>
</protein>
<evidence type="ECO:0000256" key="14">
    <source>
        <dbReference type="ARBA" id="ARBA00037843"/>
    </source>
</evidence>
<dbReference type="InterPro" id="IPR027417">
    <property type="entry name" value="P-loop_NTPase"/>
</dbReference>
<evidence type="ECO:0000256" key="16">
    <source>
        <dbReference type="PIRSR" id="PIRSR606687-1"/>
    </source>
</evidence>
<gene>
    <name evidence="21" type="primary">SAR1B</name>
    <name evidence="21" type="ORF">BLAG_LOCUS8957</name>
</gene>
<evidence type="ECO:0000313" key="22">
    <source>
        <dbReference type="Proteomes" id="UP000838412"/>
    </source>
</evidence>
<evidence type="ECO:0000256" key="6">
    <source>
        <dbReference type="ARBA" id="ARBA00022741"/>
    </source>
</evidence>
<name>A0A8J9Z512_BRALA</name>
<dbReference type="SMART" id="SM00177">
    <property type="entry name" value="ARF"/>
    <property type="match status" value="1"/>
</dbReference>
<keyword evidence="6 17" id="KW-0547">Nucleotide-binding</keyword>
<evidence type="ECO:0000256" key="8">
    <source>
        <dbReference type="ARBA" id="ARBA00022824"/>
    </source>
</evidence>